<feature type="domain" description="Rv3651-like N-terminal" evidence="1">
    <location>
        <begin position="7"/>
        <end position="114"/>
    </location>
</feature>
<accession>A0A1I0T0L5</accession>
<proteinExistence type="predicted"/>
<evidence type="ECO:0000259" key="1">
    <source>
        <dbReference type="Pfam" id="PF18007"/>
    </source>
</evidence>
<evidence type="ECO:0000313" key="2">
    <source>
        <dbReference type="EMBL" id="SFA45309.1"/>
    </source>
</evidence>
<protein>
    <recommendedName>
        <fullName evidence="1">Rv3651-like N-terminal domain-containing protein</fullName>
    </recommendedName>
</protein>
<dbReference type="EMBL" id="FOJN01000003">
    <property type="protein sequence ID" value="SFA45309.1"/>
    <property type="molecule type" value="Genomic_DNA"/>
</dbReference>
<reference evidence="2 3" key="1">
    <citation type="submission" date="2016-10" db="EMBL/GenBank/DDBJ databases">
        <authorList>
            <person name="de Groot N.N."/>
        </authorList>
    </citation>
    <scope>NUCLEOTIDE SEQUENCE [LARGE SCALE GENOMIC DNA]</scope>
    <source>
        <strain evidence="2 3">DSM 44908</strain>
    </source>
</reference>
<sequence length="358" mass="38551">MSTAKPDWLLIETLGATRCTTDGPENTCAPTVIATGIEPRDFVGMIRRIKAAFTDSAVESVTDAIDAVLVNAASYVEPVAEPGAARAVHAHPVLGPDGTVFGIEVWVGRGTPPPRLSVGTFDFDCSTDIPRHGNGLDQSVLGADRTNDGVPLTVASVWSRFSVFENEAGYFEYVRDIKDGESSYGRTFHTPIRLVGLDGDDRDVQMSTRSLGTRINGIVQVLHRYEGSAVTDRLITRTVAARFKLATGATLARIDLDTGIVKEWLSEFSSPFAAAQVNPLDVEPASQDRYRVALDQIATGVEQQTELQLFVRLDAATPYSPVQITLSGVEAGARDASRNRLKEGLLEVHAPLEVGGAW</sequence>
<dbReference type="OrthoDB" id="4567343at2"/>
<dbReference type="RefSeq" id="WP_074921902.1">
    <property type="nucleotide sequence ID" value="NZ_FOJN01000003.1"/>
</dbReference>
<dbReference type="Proteomes" id="UP000182054">
    <property type="component" value="Unassembled WGS sequence"/>
</dbReference>
<name>A0A1I0T0L5_9NOCA</name>
<dbReference type="InterPro" id="IPR041458">
    <property type="entry name" value="Rv3651-like_N"/>
</dbReference>
<gene>
    <name evidence="2" type="ORF">SAMN05444374_103253</name>
</gene>
<dbReference type="GeneID" id="85485098"/>
<dbReference type="Pfam" id="PF18007">
    <property type="entry name" value="Rv3651-like_N"/>
    <property type="match status" value="1"/>
</dbReference>
<organism evidence="2 3">
    <name type="scientific">Rhodococcoides kroppenstedtii</name>
    <dbReference type="NCBI Taxonomy" id="293050"/>
    <lineage>
        <taxon>Bacteria</taxon>
        <taxon>Bacillati</taxon>
        <taxon>Actinomycetota</taxon>
        <taxon>Actinomycetes</taxon>
        <taxon>Mycobacteriales</taxon>
        <taxon>Nocardiaceae</taxon>
        <taxon>Rhodococcoides</taxon>
    </lineage>
</organism>
<dbReference type="AlphaFoldDB" id="A0A1I0T0L5"/>
<evidence type="ECO:0000313" key="3">
    <source>
        <dbReference type="Proteomes" id="UP000182054"/>
    </source>
</evidence>